<proteinExistence type="predicted"/>
<dbReference type="GO" id="GO:0009253">
    <property type="term" value="P:peptidoglycan catabolic process"/>
    <property type="evidence" value="ECO:0007669"/>
    <property type="project" value="InterPro"/>
</dbReference>
<dbReference type="InterPro" id="IPR002502">
    <property type="entry name" value="Amidase_domain"/>
</dbReference>
<protein>
    <recommendedName>
        <fullName evidence="1">N-acetylmuramoyl-L-alanine amidase domain-containing protein</fullName>
    </recommendedName>
</protein>
<evidence type="ECO:0000259" key="1">
    <source>
        <dbReference type="Pfam" id="PF01510"/>
    </source>
</evidence>
<dbReference type="InterPro" id="IPR036505">
    <property type="entry name" value="Amidase/PGRP_sf"/>
</dbReference>
<reference evidence="2" key="1">
    <citation type="journal article" date="2014" name="Int. J. Syst. Evol. Microbiol.">
        <title>Complete genome sequence of Corynebacterium casei LMG S-19264T (=DSM 44701T), isolated from a smear-ripened cheese.</title>
        <authorList>
            <consortium name="US DOE Joint Genome Institute (JGI-PGF)"/>
            <person name="Walter F."/>
            <person name="Albersmeier A."/>
            <person name="Kalinowski J."/>
            <person name="Ruckert C."/>
        </authorList>
    </citation>
    <scope>NUCLEOTIDE SEQUENCE</scope>
    <source>
        <strain evidence="2">JCM 13306</strain>
    </source>
</reference>
<evidence type="ECO:0000313" key="2">
    <source>
        <dbReference type="EMBL" id="GHH61335.1"/>
    </source>
</evidence>
<dbReference type="RefSeq" id="WP_434030144.1">
    <property type="nucleotide sequence ID" value="NZ_BNBA01000057.1"/>
</dbReference>
<dbReference type="AlphaFoldDB" id="A0A919FCL8"/>
<organism evidence="2 3">
    <name type="scientific">Xanthomonas boreopolis</name>
    <dbReference type="NCBI Taxonomy" id="86183"/>
    <lineage>
        <taxon>Bacteria</taxon>
        <taxon>Pseudomonadati</taxon>
        <taxon>Pseudomonadota</taxon>
        <taxon>Gammaproteobacteria</taxon>
        <taxon>Lysobacterales</taxon>
        <taxon>Lysobacteraceae</taxon>
        <taxon>Xanthomonas</taxon>
    </lineage>
</organism>
<gene>
    <name evidence="2" type="ORF">GCM10009090_37740</name>
</gene>
<sequence length="200" mass="21880">MSAKAIFVAQATTTPVEQTGRAAIDVETYVDENGYVQNAGFVLKKIPALEKGSMDGPKAIVLHRTDSKTLASPLQSFEKGIGTHFIVDKDGTVYQTAGLLKKTHHVGKIKSRCYESGTCSADEAKQIRSWGWAPAKVHDHEKAKAYPERYPMNEDSAGIEVVADHDSAKWEEPTAEQSKSIRDVVSVLNGGVRDSGWRHL</sequence>
<comment type="caution">
    <text evidence="2">The sequence shown here is derived from an EMBL/GenBank/DDBJ whole genome shotgun (WGS) entry which is preliminary data.</text>
</comment>
<dbReference type="EMBL" id="BNBA01000057">
    <property type="protein sequence ID" value="GHH61335.1"/>
    <property type="molecule type" value="Genomic_DNA"/>
</dbReference>
<evidence type="ECO:0000313" key="3">
    <source>
        <dbReference type="Proteomes" id="UP000623958"/>
    </source>
</evidence>
<keyword evidence="3" id="KW-1185">Reference proteome</keyword>
<feature type="domain" description="N-acetylmuramoyl-L-alanine amidase" evidence="1">
    <location>
        <begin position="57"/>
        <end position="187"/>
    </location>
</feature>
<dbReference type="Gene3D" id="3.40.80.10">
    <property type="entry name" value="Peptidoglycan recognition protein-like"/>
    <property type="match status" value="1"/>
</dbReference>
<dbReference type="Proteomes" id="UP000623958">
    <property type="component" value="Unassembled WGS sequence"/>
</dbReference>
<dbReference type="SUPFAM" id="SSF55846">
    <property type="entry name" value="N-acetylmuramoyl-L-alanine amidase-like"/>
    <property type="match status" value="1"/>
</dbReference>
<name>A0A919FCL8_9XANT</name>
<dbReference type="GO" id="GO:0008745">
    <property type="term" value="F:N-acetylmuramoyl-L-alanine amidase activity"/>
    <property type="evidence" value="ECO:0007669"/>
    <property type="project" value="InterPro"/>
</dbReference>
<accession>A0A919FCL8</accession>
<dbReference type="Pfam" id="PF01510">
    <property type="entry name" value="Amidase_2"/>
    <property type="match status" value="1"/>
</dbReference>
<reference evidence="2" key="2">
    <citation type="submission" date="2020-09" db="EMBL/GenBank/DDBJ databases">
        <authorList>
            <person name="Sun Q."/>
            <person name="Ohkuma M."/>
        </authorList>
    </citation>
    <scope>NUCLEOTIDE SEQUENCE</scope>
    <source>
        <strain evidence="2">JCM 13306</strain>
    </source>
</reference>